<keyword evidence="2" id="KW-1185">Reference proteome</keyword>
<proteinExistence type="predicted"/>
<name>A0ACB6QKH9_9PLEO</name>
<gene>
    <name evidence="1" type="ORF">BDR25DRAFT_235064</name>
</gene>
<evidence type="ECO:0000313" key="1">
    <source>
        <dbReference type="EMBL" id="KAF2467372.1"/>
    </source>
</evidence>
<dbReference type="EMBL" id="MU003521">
    <property type="protein sequence ID" value="KAF2467372.1"/>
    <property type="molecule type" value="Genomic_DNA"/>
</dbReference>
<dbReference type="Proteomes" id="UP000799755">
    <property type="component" value="Unassembled WGS sequence"/>
</dbReference>
<comment type="caution">
    <text evidence="1">The sequence shown here is derived from an EMBL/GenBank/DDBJ whole genome shotgun (WGS) entry which is preliminary data.</text>
</comment>
<sequence>MTISTGIPLLPGPAVNNQSFDSQHAFVAGWVSQPNGRGTFDIVWSSLFTVFLCTWTSVCLNLPDKDESPLRGVLRRTKWMFWAIVGPEFVVSFAIGQWSSAQRSVKRFRGRGDLHWTMRHGFFADMGGLLLQPKDSTPFLTNSRQLYYLVERGYLACPQLDGDDIWDKSKADSLARVMTLAQVSWLIIQLIGRAIMRLETTTLEISAAAIVFSTLGTFYCWFHKPYDVRRPVILNIGVSTEQILLDAGEDAKKPYVHTPLDFVAKQSSTVGYDIMGYFGVRFDAKERPLRRLPNDRFPDITTTEKFVLFVMTTAYTAVHLVGWNFSFPSNAEQYLWRIASCILTGVTVLFWAFETIAARHRFGRWDKYLIWLRFKKEAVRDIEGIETEEEKREREMKESRPMPLPWEVALILPLVIIYLLARFYMVVEVFLGLRILPLSVFNTVPYIDLIPHW</sequence>
<protein>
    <submittedName>
        <fullName evidence="1">Uncharacterized protein</fullName>
    </submittedName>
</protein>
<evidence type="ECO:0000313" key="2">
    <source>
        <dbReference type="Proteomes" id="UP000799755"/>
    </source>
</evidence>
<organism evidence="1 2">
    <name type="scientific">Lindgomyces ingoldianus</name>
    <dbReference type="NCBI Taxonomy" id="673940"/>
    <lineage>
        <taxon>Eukaryota</taxon>
        <taxon>Fungi</taxon>
        <taxon>Dikarya</taxon>
        <taxon>Ascomycota</taxon>
        <taxon>Pezizomycotina</taxon>
        <taxon>Dothideomycetes</taxon>
        <taxon>Pleosporomycetidae</taxon>
        <taxon>Pleosporales</taxon>
        <taxon>Lindgomycetaceae</taxon>
        <taxon>Lindgomyces</taxon>
    </lineage>
</organism>
<accession>A0ACB6QKH9</accession>
<reference evidence="1" key="1">
    <citation type="journal article" date="2020" name="Stud. Mycol.">
        <title>101 Dothideomycetes genomes: a test case for predicting lifestyles and emergence of pathogens.</title>
        <authorList>
            <person name="Haridas S."/>
            <person name="Albert R."/>
            <person name="Binder M."/>
            <person name="Bloem J."/>
            <person name="Labutti K."/>
            <person name="Salamov A."/>
            <person name="Andreopoulos B."/>
            <person name="Baker S."/>
            <person name="Barry K."/>
            <person name="Bills G."/>
            <person name="Bluhm B."/>
            <person name="Cannon C."/>
            <person name="Castanera R."/>
            <person name="Culley D."/>
            <person name="Daum C."/>
            <person name="Ezra D."/>
            <person name="Gonzalez J."/>
            <person name="Henrissat B."/>
            <person name="Kuo A."/>
            <person name="Liang C."/>
            <person name="Lipzen A."/>
            <person name="Lutzoni F."/>
            <person name="Magnuson J."/>
            <person name="Mondo S."/>
            <person name="Nolan M."/>
            <person name="Ohm R."/>
            <person name="Pangilinan J."/>
            <person name="Park H.-J."/>
            <person name="Ramirez L."/>
            <person name="Alfaro M."/>
            <person name="Sun H."/>
            <person name="Tritt A."/>
            <person name="Yoshinaga Y."/>
            <person name="Zwiers L.-H."/>
            <person name="Turgeon B."/>
            <person name="Goodwin S."/>
            <person name="Spatafora J."/>
            <person name="Crous P."/>
            <person name="Grigoriev I."/>
        </authorList>
    </citation>
    <scope>NUCLEOTIDE SEQUENCE</scope>
    <source>
        <strain evidence="1">ATCC 200398</strain>
    </source>
</reference>